<organism evidence="1 2">
    <name type="scientific">Nonomuraea turkmeniaca</name>
    <dbReference type="NCBI Taxonomy" id="103838"/>
    <lineage>
        <taxon>Bacteria</taxon>
        <taxon>Bacillati</taxon>
        <taxon>Actinomycetota</taxon>
        <taxon>Actinomycetes</taxon>
        <taxon>Streptosporangiales</taxon>
        <taxon>Streptosporangiaceae</taxon>
        <taxon>Nonomuraea</taxon>
    </lineage>
</organism>
<protein>
    <recommendedName>
        <fullName evidence="3">NTP pyrophosphohydrolase MazG putative catalytic core domain-containing protein</fullName>
    </recommendedName>
</protein>
<comment type="caution">
    <text evidence="1">The sequence shown here is derived from an EMBL/GenBank/DDBJ whole genome shotgun (WGS) entry which is preliminary data.</text>
</comment>
<dbReference type="Proteomes" id="UP000309128">
    <property type="component" value="Unassembled WGS sequence"/>
</dbReference>
<reference evidence="1 2" key="1">
    <citation type="submission" date="2019-05" db="EMBL/GenBank/DDBJ databases">
        <title>Draft genome sequence of Nonomuraea turkmeniaca DSM 43926.</title>
        <authorList>
            <person name="Saricaoglu S."/>
            <person name="Isik K."/>
        </authorList>
    </citation>
    <scope>NUCLEOTIDE SEQUENCE [LARGE SCALE GENOMIC DNA]</scope>
    <source>
        <strain evidence="1 2">DSM 43926</strain>
    </source>
</reference>
<dbReference type="SUPFAM" id="SSF101386">
    <property type="entry name" value="all-alpha NTP pyrophosphatases"/>
    <property type="match status" value="1"/>
</dbReference>
<dbReference type="OrthoDB" id="21342at2"/>
<dbReference type="InterPro" id="IPR044548">
    <property type="entry name" value="AF0060_NTP-PPase_MazG-like"/>
</dbReference>
<evidence type="ECO:0000313" key="2">
    <source>
        <dbReference type="Proteomes" id="UP000309128"/>
    </source>
</evidence>
<dbReference type="EMBL" id="VCKY01000136">
    <property type="protein sequence ID" value="TMR12388.1"/>
    <property type="molecule type" value="Genomic_DNA"/>
</dbReference>
<gene>
    <name evidence="1" type="ORF">ETD86_32945</name>
</gene>
<dbReference type="RefSeq" id="WP_138670555.1">
    <property type="nucleotide sequence ID" value="NZ_VCKY01000136.1"/>
</dbReference>
<dbReference type="AlphaFoldDB" id="A0A5S4F846"/>
<accession>A0A5S4F846</accession>
<name>A0A5S4F846_9ACTN</name>
<dbReference type="CDD" id="cd11533">
    <property type="entry name" value="NTP-PPase_Af0060_like"/>
    <property type="match status" value="1"/>
</dbReference>
<evidence type="ECO:0008006" key="3">
    <source>
        <dbReference type="Google" id="ProtNLM"/>
    </source>
</evidence>
<evidence type="ECO:0000313" key="1">
    <source>
        <dbReference type="EMBL" id="TMR12388.1"/>
    </source>
</evidence>
<sequence length="115" mass="12218">MTRPITLPQHVAALLSWLNTANPPTEHEIAMRIMKIGEEFGEVVAAYIGVTGQNPRKGVSATRAELTGELCDVIIAAMAALATVAGDVKQAERLLNEHLSARHPRLSALVRAGAA</sequence>
<keyword evidence="2" id="KW-1185">Reference proteome</keyword>
<proteinExistence type="predicted"/>
<dbReference type="Gene3D" id="1.10.287.1080">
    <property type="entry name" value="MazG-like"/>
    <property type="match status" value="1"/>
</dbReference>